<sequence length="370" mass="40203">MTARSTGFFQWFHLVQTEQAREEPGQLTRFRPEGKKFHELCYLDVLEASDGAMVQMELVVSRLFIEGTNRLFAQDLVKSFLIAALPDACQHLLADFMREINTPGARGITPGSLVLAGQRDAWATQTGWSRLALNNVTHDNERVFVVRVCPNPEAPNATLVGGKSSHMRKLLALFGLTMSLLACHKPPIQPEVSLKGTWDMTSQQISNCGKPVPVRIERINFTVQDAPLLNRAESSFDFQKANVTGSVSMALHLEGAHPGMADSGILVGEIVKDSAAGEAGTRLQGYILSEAEYGAWVAKNKQGFPPTDAGEVDLAIQGNAAQGYTLNGEIRSSEACATYTHLDAVAGDLTGHFGRSVPAEWSAKVLLQKK</sequence>
<dbReference type="EMBL" id="CP121196">
    <property type="protein sequence ID" value="XBH19897.1"/>
    <property type="molecule type" value="Genomic_DNA"/>
</dbReference>
<proteinExistence type="predicted"/>
<accession>A0AAU7DP25</accession>
<dbReference type="RefSeq" id="WP_348265119.1">
    <property type="nucleotide sequence ID" value="NZ_CP121196.1"/>
</dbReference>
<name>A0AAU7DP25_9BACT</name>
<dbReference type="AlphaFoldDB" id="A0AAU7DP25"/>
<reference evidence="1" key="1">
    <citation type="submission" date="2023-03" db="EMBL/GenBank/DDBJ databases">
        <title>Edaphobacter sp.</title>
        <authorList>
            <person name="Huber K.J."/>
            <person name="Papendorf J."/>
            <person name="Pilke C."/>
            <person name="Bunk B."/>
            <person name="Sproeer C."/>
            <person name="Pester M."/>
        </authorList>
    </citation>
    <scope>NUCLEOTIDE SEQUENCE</scope>
    <source>
        <strain evidence="1">DSM 110680</strain>
    </source>
</reference>
<gene>
    <name evidence="1" type="ORF">P8935_11390</name>
</gene>
<evidence type="ECO:0008006" key="2">
    <source>
        <dbReference type="Google" id="ProtNLM"/>
    </source>
</evidence>
<protein>
    <recommendedName>
        <fullName evidence="2">Lipoprotein</fullName>
    </recommendedName>
</protein>
<evidence type="ECO:0000313" key="1">
    <source>
        <dbReference type="EMBL" id="XBH19897.1"/>
    </source>
</evidence>
<organism evidence="1">
    <name type="scientific">Telmatobacter sp. DSM 110680</name>
    <dbReference type="NCBI Taxonomy" id="3036704"/>
    <lineage>
        <taxon>Bacteria</taxon>
        <taxon>Pseudomonadati</taxon>
        <taxon>Acidobacteriota</taxon>
        <taxon>Terriglobia</taxon>
        <taxon>Terriglobales</taxon>
        <taxon>Acidobacteriaceae</taxon>
        <taxon>Telmatobacter</taxon>
    </lineage>
</organism>